<comment type="caution">
    <text evidence="3">The sequence shown here is derived from an EMBL/GenBank/DDBJ whole genome shotgun (WGS) entry which is preliminary data.</text>
</comment>
<evidence type="ECO:0000313" key="3">
    <source>
        <dbReference type="EMBL" id="RAK65679.1"/>
    </source>
</evidence>
<sequence>MATLHLKAKPNARQNALELAADGALTVRLHAPAQDGKANDCLLRFLATVLGVPRSRLTLVSGHAAPFKKVDVPDLTDAELRAALLAHPK</sequence>
<dbReference type="GO" id="GO:0005737">
    <property type="term" value="C:cytoplasm"/>
    <property type="evidence" value="ECO:0007669"/>
    <property type="project" value="TreeGrafter"/>
</dbReference>
<dbReference type="InterPro" id="IPR036591">
    <property type="entry name" value="YggU-like_sf"/>
</dbReference>
<dbReference type="RefSeq" id="WP_111478591.1">
    <property type="nucleotide sequence ID" value="NZ_QHKM01000004.1"/>
</dbReference>
<evidence type="ECO:0000313" key="4">
    <source>
        <dbReference type="Proteomes" id="UP000248553"/>
    </source>
</evidence>
<dbReference type="PANTHER" id="PTHR13420">
    <property type="entry name" value="UPF0235 PROTEIN C15ORF40"/>
    <property type="match status" value="1"/>
</dbReference>
<dbReference type="OrthoDB" id="885245at2"/>
<gene>
    <name evidence="3" type="ORF">DLM85_13205</name>
</gene>
<dbReference type="EMBL" id="QHKM01000004">
    <property type="protein sequence ID" value="RAK65679.1"/>
    <property type="molecule type" value="Genomic_DNA"/>
</dbReference>
<dbReference type="PANTHER" id="PTHR13420:SF7">
    <property type="entry name" value="UPF0235 PROTEIN C15ORF40"/>
    <property type="match status" value="1"/>
</dbReference>
<evidence type="ECO:0000256" key="1">
    <source>
        <dbReference type="ARBA" id="ARBA00010364"/>
    </source>
</evidence>
<comment type="similarity">
    <text evidence="1 2">Belongs to the UPF0235 family.</text>
</comment>
<reference evidence="4" key="1">
    <citation type="submission" date="2018-05" db="EMBL/GenBank/DDBJ databases">
        <authorList>
            <person name="Nie L."/>
        </authorList>
    </citation>
    <scope>NUCLEOTIDE SEQUENCE [LARGE SCALE GENOMIC DNA]</scope>
    <source>
        <strain evidence="4">NL</strain>
    </source>
</reference>
<dbReference type="Gene3D" id="3.30.1200.10">
    <property type="entry name" value="YggU-like"/>
    <property type="match status" value="1"/>
</dbReference>
<dbReference type="InterPro" id="IPR003746">
    <property type="entry name" value="DUF167"/>
</dbReference>
<keyword evidence="4" id="KW-1185">Reference proteome</keyword>
<dbReference type="NCBIfam" id="TIGR00251">
    <property type="entry name" value="DUF167 family protein"/>
    <property type="match status" value="1"/>
</dbReference>
<dbReference type="HAMAP" id="MF_00634">
    <property type="entry name" value="UPF0235"/>
    <property type="match status" value="1"/>
</dbReference>
<dbReference type="SUPFAM" id="SSF69786">
    <property type="entry name" value="YggU-like"/>
    <property type="match status" value="1"/>
</dbReference>
<dbReference type="Pfam" id="PF02594">
    <property type="entry name" value="DUF167"/>
    <property type="match status" value="1"/>
</dbReference>
<accession>A0A328BGI9</accession>
<dbReference type="Proteomes" id="UP000248553">
    <property type="component" value="Unassembled WGS sequence"/>
</dbReference>
<organism evidence="3 4">
    <name type="scientific">Hymenobacter edaphi</name>
    <dbReference type="NCBI Taxonomy" id="2211146"/>
    <lineage>
        <taxon>Bacteria</taxon>
        <taxon>Pseudomonadati</taxon>
        <taxon>Bacteroidota</taxon>
        <taxon>Cytophagia</taxon>
        <taxon>Cytophagales</taxon>
        <taxon>Hymenobacteraceae</taxon>
        <taxon>Hymenobacter</taxon>
    </lineage>
</organism>
<evidence type="ECO:0000256" key="2">
    <source>
        <dbReference type="HAMAP-Rule" id="MF_00634"/>
    </source>
</evidence>
<dbReference type="SMART" id="SM01152">
    <property type="entry name" value="DUF167"/>
    <property type="match status" value="1"/>
</dbReference>
<proteinExistence type="inferred from homology"/>
<protein>
    <recommendedName>
        <fullName evidence="2">UPF0235 protein DLM85_13205</fullName>
    </recommendedName>
</protein>
<dbReference type="AlphaFoldDB" id="A0A328BGI9"/>
<name>A0A328BGI9_9BACT</name>